<evidence type="ECO:0000313" key="4">
    <source>
        <dbReference type="Proteomes" id="UP001596084"/>
    </source>
</evidence>
<keyword evidence="2" id="KW-0732">Signal</keyword>
<keyword evidence="4" id="KW-1185">Reference proteome</keyword>
<feature type="signal peptide" evidence="2">
    <location>
        <begin position="1"/>
        <end position="28"/>
    </location>
</feature>
<evidence type="ECO:0000256" key="2">
    <source>
        <dbReference type="SAM" id="SignalP"/>
    </source>
</evidence>
<dbReference type="Proteomes" id="UP001596084">
    <property type="component" value="Unassembled WGS sequence"/>
</dbReference>
<name>A0ABW0Q9I4_9BURK</name>
<evidence type="ECO:0000313" key="3">
    <source>
        <dbReference type="EMBL" id="MFC5521216.1"/>
    </source>
</evidence>
<feature type="chain" id="PRO_5046281171" description="PsiF repeat-containing protein" evidence="2">
    <location>
        <begin position="29"/>
        <end position="91"/>
    </location>
</feature>
<evidence type="ECO:0000256" key="1">
    <source>
        <dbReference type="SAM" id="MobiDB-lite"/>
    </source>
</evidence>
<feature type="region of interest" description="Disordered" evidence="1">
    <location>
        <begin position="26"/>
        <end position="71"/>
    </location>
</feature>
<dbReference type="RefSeq" id="WP_068833182.1">
    <property type="nucleotide sequence ID" value="NZ_JBHSMX010000013.1"/>
</dbReference>
<protein>
    <recommendedName>
        <fullName evidence="5">PsiF repeat-containing protein</fullName>
    </recommendedName>
</protein>
<accession>A0ABW0Q9I4</accession>
<comment type="caution">
    <text evidence="3">The sequence shown here is derived from an EMBL/GenBank/DDBJ whole genome shotgun (WGS) entry which is preliminary data.</text>
</comment>
<gene>
    <name evidence="3" type="ORF">ACFPP7_09840</name>
</gene>
<proteinExistence type="predicted"/>
<sequence length="91" mass="9478">MTKNFLIRPALAFMVAAVALVGSIPAHSTEATDQPAKTVTKKKAAKTKAAGQGGKVKFMPGSGETAKERSARLKRECKGRVNAGACEGYAN</sequence>
<reference evidence="4" key="1">
    <citation type="journal article" date="2019" name="Int. J. Syst. Evol. Microbiol.">
        <title>The Global Catalogue of Microorganisms (GCM) 10K type strain sequencing project: providing services to taxonomists for standard genome sequencing and annotation.</title>
        <authorList>
            <consortium name="The Broad Institute Genomics Platform"/>
            <consortium name="The Broad Institute Genome Sequencing Center for Infectious Disease"/>
            <person name="Wu L."/>
            <person name="Ma J."/>
        </authorList>
    </citation>
    <scope>NUCLEOTIDE SEQUENCE [LARGE SCALE GENOMIC DNA]</scope>
    <source>
        <strain evidence="4">CGMCC 4.7277</strain>
    </source>
</reference>
<dbReference type="EMBL" id="JBHSMX010000013">
    <property type="protein sequence ID" value="MFC5521216.1"/>
    <property type="molecule type" value="Genomic_DNA"/>
</dbReference>
<evidence type="ECO:0008006" key="5">
    <source>
        <dbReference type="Google" id="ProtNLM"/>
    </source>
</evidence>
<organism evidence="3 4">
    <name type="scientific">Polaromonas jejuensis</name>
    <dbReference type="NCBI Taxonomy" id="457502"/>
    <lineage>
        <taxon>Bacteria</taxon>
        <taxon>Pseudomonadati</taxon>
        <taxon>Pseudomonadota</taxon>
        <taxon>Betaproteobacteria</taxon>
        <taxon>Burkholderiales</taxon>
        <taxon>Comamonadaceae</taxon>
        <taxon>Polaromonas</taxon>
    </lineage>
</organism>